<dbReference type="RefSeq" id="WP_139106949.1">
    <property type="nucleotide sequence ID" value="NZ_VDFR01000145.1"/>
</dbReference>
<organism evidence="1 2">
    <name type="scientific">Mumia zhuanghuii</name>
    <dbReference type="NCBI Taxonomy" id="2585211"/>
    <lineage>
        <taxon>Bacteria</taxon>
        <taxon>Bacillati</taxon>
        <taxon>Actinomycetota</taxon>
        <taxon>Actinomycetes</taxon>
        <taxon>Propionibacteriales</taxon>
        <taxon>Nocardioidaceae</taxon>
        <taxon>Mumia</taxon>
    </lineage>
</organism>
<gene>
    <name evidence="1" type="ORF">FHE65_26945</name>
</gene>
<name>A0A5C4MHE6_9ACTN</name>
<dbReference type="AlphaFoldDB" id="A0A5C4MHE6"/>
<dbReference type="EMBL" id="VDFR01000145">
    <property type="protein sequence ID" value="TNC35588.1"/>
    <property type="molecule type" value="Genomic_DNA"/>
</dbReference>
<evidence type="ECO:0000313" key="2">
    <source>
        <dbReference type="Proteomes" id="UP000306740"/>
    </source>
</evidence>
<accession>A0A5C4MHE6</accession>
<proteinExistence type="predicted"/>
<dbReference type="Proteomes" id="UP000306740">
    <property type="component" value="Unassembled WGS sequence"/>
</dbReference>
<reference evidence="1 2" key="1">
    <citation type="submission" date="2019-05" db="EMBL/GenBank/DDBJ databases">
        <title>Mumia sp. nov., isolated from the intestinal contents of plateau pika (Ochotona curzoniae) in the Qinghai-Tibet plateau of China.</title>
        <authorList>
            <person name="Tian Z."/>
        </authorList>
    </citation>
    <scope>NUCLEOTIDE SEQUENCE [LARGE SCALE GENOMIC DNA]</scope>
    <source>
        <strain evidence="2">527</strain>
    </source>
</reference>
<evidence type="ECO:0000313" key="1">
    <source>
        <dbReference type="EMBL" id="TNC35588.1"/>
    </source>
</evidence>
<comment type="caution">
    <text evidence="1">The sequence shown here is derived from an EMBL/GenBank/DDBJ whole genome shotgun (WGS) entry which is preliminary data.</text>
</comment>
<protein>
    <submittedName>
        <fullName evidence="1">Uncharacterized protein</fullName>
    </submittedName>
</protein>
<sequence length="144" mass="15232">MVVAAAPLPAVVLPSLWLDDDVGQLQAVAGRVVRVPLLPLLHEPVLVVALGLLSGVHRRPVDALAEPQETPTPKVARAACPAPEVLRTVVPSARLLLLVWLLLGLPPHDGALVVVLLLLVAPQLVAQRLGHALRRPLASRRDGV</sequence>